<name>A0A098EBI2_9ZZZZ</name>
<evidence type="ECO:0000313" key="1">
    <source>
        <dbReference type="EMBL" id="CEG13357.1"/>
    </source>
</evidence>
<proteinExistence type="predicted"/>
<dbReference type="AlphaFoldDB" id="A0A098EBI2"/>
<sequence>MPEYLSEQKELENLTYYEAHYDLNNDRTINLSNVFALIVYTAQRQKLRFLLNGILYVAYEQEIYSLLTLRFHKFEKTQSVKL</sequence>
<accession>A0A098EBI2</accession>
<reference evidence="1" key="1">
    <citation type="submission" date="2014-09" db="EMBL/GenBank/DDBJ databases">
        <authorList>
            <person name="Probst J Alexander"/>
        </authorList>
    </citation>
    <scope>NUCLEOTIDE SEQUENCE</scope>
</reference>
<protein>
    <submittedName>
        <fullName evidence="1">Uncharacterized protein</fullName>
    </submittedName>
</protein>
<organism evidence="1">
    <name type="scientific">groundwater metagenome</name>
    <dbReference type="NCBI Taxonomy" id="717931"/>
    <lineage>
        <taxon>unclassified sequences</taxon>
        <taxon>metagenomes</taxon>
        <taxon>ecological metagenomes</taxon>
    </lineage>
</organism>
<gene>
    <name evidence="1" type="ORF">MSIBF_A3760004</name>
</gene>
<dbReference type="EMBL" id="CCXY01000308">
    <property type="protein sequence ID" value="CEG13357.1"/>
    <property type="molecule type" value="Genomic_DNA"/>
</dbReference>